<dbReference type="SUPFAM" id="SSF54368">
    <property type="entry name" value="Glutamine synthetase, N-terminal domain"/>
    <property type="match status" value="1"/>
</dbReference>
<evidence type="ECO:0000256" key="4">
    <source>
        <dbReference type="ARBA" id="ARBA00022840"/>
    </source>
</evidence>
<dbReference type="InterPro" id="IPR036651">
    <property type="entry name" value="Gln_synt_N_sf"/>
</dbReference>
<feature type="domain" description="GS beta-grasp" evidence="6">
    <location>
        <begin position="13"/>
        <end position="96"/>
    </location>
</feature>
<gene>
    <name evidence="8" type="ORF">METZ01_LOCUS83761</name>
</gene>
<dbReference type="Pfam" id="PF00120">
    <property type="entry name" value="Gln-synt_C"/>
    <property type="match status" value="1"/>
</dbReference>
<evidence type="ECO:0000256" key="2">
    <source>
        <dbReference type="ARBA" id="ARBA00022598"/>
    </source>
</evidence>
<dbReference type="PANTHER" id="PTHR43785:SF14">
    <property type="entry name" value="GLUTAMINE SYNTHETASE"/>
    <property type="match status" value="1"/>
</dbReference>
<dbReference type="PROSITE" id="PS51987">
    <property type="entry name" value="GS_CATALYTIC"/>
    <property type="match status" value="1"/>
</dbReference>
<dbReference type="GO" id="GO:0006542">
    <property type="term" value="P:glutamine biosynthetic process"/>
    <property type="evidence" value="ECO:0007669"/>
    <property type="project" value="InterPro"/>
</dbReference>
<keyword evidence="5" id="KW-0460">Magnesium</keyword>
<dbReference type="GO" id="GO:0005524">
    <property type="term" value="F:ATP binding"/>
    <property type="evidence" value="ECO:0007669"/>
    <property type="project" value="UniProtKB-KW"/>
</dbReference>
<feature type="domain" description="GS catalytic" evidence="7">
    <location>
        <begin position="102"/>
        <end position="450"/>
    </location>
</feature>
<dbReference type="PANTHER" id="PTHR43785">
    <property type="entry name" value="GAMMA-GLUTAMYLPUTRESCINE SYNTHETASE"/>
    <property type="match status" value="1"/>
</dbReference>
<dbReference type="Gene3D" id="3.30.590.10">
    <property type="entry name" value="Glutamine synthetase/guanido kinase, catalytic domain"/>
    <property type="match status" value="1"/>
</dbReference>
<dbReference type="InterPro" id="IPR008147">
    <property type="entry name" value="Gln_synt_N"/>
</dbReference>
<dbReference type="GO" id="GO:0004356">
    <property type="term" value="F:glutamine synthetase activity"/>
    <property type="evidence" value="ECO:0007669"/>
    <property type="project" value="InterPro"/>
</dbReference>
<dbReference type="Gene3D" id="3.10.20.70">
    <property type="entry name" value="Glutamine synthetase, N-terminal domain"/>
    <property type="match status" value="1"/>
</dbReference>
<dbReference type="NCBIfam" id="TIGR03105">
    <property type="entry name" value="gln_synth_III"/>
    <property type="match status" value="1"/>
</dbReference>
<proteinExistence type="predicted"/>
<dbReference type="InterPro" id="IPR027303">
    <property type="entry name" value="Gln_synth_gly_rich_site"/>
</dbReference>
<evidence type="ECO:0000256" key="1">
    <source>
        <dbReference type="ARBA" id="ARBA00001946"/>
    </source>
</evidence>
<protein>
    <submittedName>
        <fullName evidence="8">Uncharacterized protein</fullName>
    </submittedName>
</protein>
<dbReference type="SMART" id="SM01230">
    <property type="entry name" value="Gln-synt_C"/>
    <property type="match status" value="1"/>
</dbReference>
<evidence type="ECO:0000259" key="7">
    <source>
        <dbReference type="PROSITE" id="PS51987"/>
    </source>
</evidence>
<evidence type="ECO:0000259" key="6">
    <source>
        <dbReference type="PROSITE" id="PS51986"/>
    </source>
</evidence>
<dbReference type="InterPro" id="IPR008146">
    <property type="entry name" value="Gln_synth_cat_dom"/>
</dbReference>
<dbReference type="InterPro" id="IPR017536">
    <property type="entry name" value="Glutamine_synthetase_typeIII"/>
</dbReference>
<comment type="cofactor">
    <cofactor evidence="1">
        <name>Mg(2+)</name>
        <dbReference type="ChEBI" id="CHEBI:18420"/>
    </cofactor>
</comment>
<dbReference type="SUPFAM" id="SSF55931">
    <property type="entry name" value="Glutamine synthetase/guanido kinase"/>
    <property type="match status" value="1"/>
</dbReference>
<organism evidence="8">
    <name type="scientific">marine metagenome</name>
    <dbReference type="NCBI Taxonomy" id="408172"/>
    <lineage>
        <taxon>unclassified sequences</taxon>
        <taxon>metagenomes</taxon>
        <taxon>ecological metagenomes</taxon>
    </lineage>
</organism>
<dbReference type="InterPro" id="IPR014746">
    <property type="entry name" value="Gln_synth/guanido_kin_cat_dom"/>
</dbReference>
<evidence type="ECO:0000313" key="8">
    <source>
        <dbReference type="EMBL" id="SVA30907.1"/>
    </source>
</evidence>
<dbReference type="PROSITE" id="PS00181">
    <property type="entry name" value="GLNA_ATP"/>
    <property type="match status" value="1"/>
</dbReference>
<reference evidence="8" key="1">
    <citation type="submission" date="2018-05" db="EMBL/GenBank/DDBJ databases">
        <authorList>
            <person name="Lanie J.A."/>
            <person name="Ng W.-L."/>
            <person name="Kazmierczak K.M."/>
            <person name="Andrzejewski T.M."/>
            <person name="Davidsen T.M."/>
            <person name="Wayne K.J."/>
            <person name="Tettelin H."/>
            <person name="Glass J.I."/>
            <person name="Rusch D."/>
            <person name="Podicherti R."/>
            <person name="Tsui H.-C.T."/>
            <person name="Winkler M.E."/>
        </authorList>
    </citation>
    <scope>NUCLEOTIDE SEQUENCE</scope>
</reference>
<dbReference type="AlphaFoldDB" id="A0A381UU79"/>
<keyword evidence="3" id="KW-0547">Nucleotide-binding</keyword>
<name>A0A381UU79_9ZZZZ</name>
<dbReference type="PROSITE" id="PS51986">
    <property type="entry name" value="GS_BETA_GRASP"/>
    <property type="match status" value="1"/>
</dbReference>
<accession>A0A381UU79</accession>
<keyword evidence="2" id="KW-0436">Ligase</keyword>
<evidence type="ECO:0000256" key="3">
    <source>
        <dbReference type="ARBA" id="ARBA00022741"/>
    </source>
</evidence>
<keyword evidence="4" id="KW-0067">ATP-binding</keyword>
<evidence type="ECO:0000256" key="5">
    <source>
        <dbReference type="ARBA" id="ARBA00022842"/>
    </source>
</evidence>
<dbReference type="EMBL" id="UINC01007006">
    <property type="protein sequence ID" value="SVA30907.1"/>
    <property type="molecule type" value="Genomic_DNA"/>
</dbReference>
<sequence length="450" mass="48664">MTPDELKARIAEDGVEFVYAMFVEMHGKPCAKLVPVSAIDDLLEVGAGFAGFAAGPLSQTPADPDILAIPDPASYTRLPWQPNVAAMQCDATVEGELWPYAPRVILQRAMERAAEQNLVLKAGAEVEYSLLHRNEDGSLRPADERDTSALPCYDARGLTTALDHLTTVSRHMDAMGWGNYANDHEDANGQFEQNFQYADALTTSDRLILLRLMLHTLARRQGLYATVMPKPFADKTGNGLHTHLSLWTADTDEPLFHDDDDPRGLGLSRLAYRFVAGILDHAQGLTAIVCPTVNSFKRIGVGPPDSGATWAPAYVAYGGNNRTQMIRVPEGGRIEVRVPDGSANPYLAFTALLGAGLDGVAREADPGEPNGDNLFALGLDEIAARGITALPPTLLHACDELVADDVLRAEFGTGRDGDYVDYFAAVKRAEFRAITDQVTAAEVDAYLTLV</sequence>